<dbReference type="Proteomes" id="UP000323000">
    <property type="component" value="Chromosome 7"/>
</dbReference>
<sequence length="162" mass="18210">MTFSAFLHLGLIDTAGALHCRISKRMFAFEDHNGISEAIYPGIVGLGLLIVNIGCSTKIHINAFDALGGWKKEGLPSIEVLAAAQWKFRRYLLDFISRLYFNFFSRLFEEAQLVYLVLKDISTCGIDMTPVLALKRKALMLKREGKLAEAKENLSWIVNLSL</sequence>
<evidence type="ECO:0000313" key="1">
    <source>
        <dbReference type="EMBL" id="TXG57741.1"/>
    </source>
</evidence>
<dbReference type="OrthoDB" id="10562720at2759"/>
<gene>
    <name evidence="1" type="ORF">EZV62_015570</name>
</gene>
<protein>
    <submittedName>
        <fullName evidence="1">Uncharacterized protein</fullName>
    </submittedName>
</protein>
<accession>A0A5C7HL66</accession>
<name>A0A5C7HL66_9ROSI</name>
<comment type="caution">
    <text evidence="1">The sequence shown here is derived from an EMBL/GenBank/DDBJ whole genome shotgun (WGS) entry which is preliminary data.</text>
</comment>
<keyword evidence="2" id="KW-1185">Reference proteome</keyword>
<dbReference type="EMBL" id="VAHF01000007">
    <property type="protein sequence ID" value="TXG57741.1"/>
    <property type="molecule type" value="Genomic_DNA"/>
</dbReference>
<evidence type="ECO:0000313" key="2">
    <source>
        <dbReference type="Proteomes" id="UP000323000"/>
    </source>
</evidence>
<proteinExistence type="predicted"/>
<reference evidence="2" key="1">
    <citation type="journal article" date="2019" name="Gigascience">
        <title>De novo genome assembly of the endangered Acer yangbiense, a plant species with extremely small populations endemic to Yunnan Province, China.</title>
        <authorList>
            <person name="Yang J."/>
            <person name="Wariss H.M."/>
            <person name="Tao L."/>
            <person name="Zhang R."/>
            <person name="Yun Q."/>
            <person name="Hollingsworth P."/>
            <person name="Dao Z."/>
            <person name="Luo G."/>
            <person name="Guo H."/>
            <person name="Ma Y."/>
            <person name="Sun W."/>
        </authorList>
    </citation>
    <scope>NUCLEOTIDE SEQUENCE [LARGE SCALE GENOMIC DNA]</scope>
    <source>
        <strain evidence="2">cv. Malutang</strain>
    </source>
</reference>
<organism evidence="1 2">
    <name type="scientific">Acer yangbiense</name>
    <dbReference type="NCBI Taxonomy" id="1000413"/>
    <lineage>
        <taxon>Eukaryota</taxon>
        <taxon>Viridiplantae</taxon>
        <taxon>Streptophyta</taxon>
        <taxon>Embryophyta</taxon>
        <taxon>Tracheophyta</taxon>
        <taxon>Spermatophyta</taxon>
        <taxon>Magnoliopsida</taxon>
        <taxon>eudicotyledons</taxon>
        <taxon>Gunneridae</taxon>
        <taxon>Pentapetalae</taxon>
        <taxon>rosids</taxon>
        <taxon>malvids</taxon>
        <taxon>Sapindales</taxon>
        <taxon>Sapindaceae</taxon>
        <taxon>Hippocastanoideae</taxon>
        <taxon>Acereae</taxon>
        <taxon>Acer</taxon>
    </lineage>
</organism>
<dbReference type="AlphaFoldDB" id="A0A5C7HL66"/>